<keyword evidence="3 7" id="KW-0547">Nucleotide-binding</keyword>
<dbReference type="FunFam" id="3.30.300.30:FF:000012">
    <property type="entry name" value="D-alanine--D-alanyl carrier protein ligase"/>
    <property type="match status" value="1"/>
</dbReference>
<evidence type="ECO:0000313" key="12">
    <source>
        <dbReference type="Proteomes" id="UP000190890"/>
    </source>
</evidence>
<dbReference type="Pfam" id="PF00501">
    <property type="entry name" value="AMP-binding"/>
    <property type="match status" value="1"/>
</dbReference>
<feature type="binding site" evidence="7">
    <location>
        <position position="300"/>
    </location>
    <ligand>
        <name>D-alanine</name>
        <dbReference type="ChEBI" id="CHEBI:57416"/>
    </ligand>
</feature>
<evidence type="ECO:0000256" key="3">
    <source>
        <dbReference type="ARBA" id="ARBA00022741"/>
    </source>
</evidence>
<dbReference type="NCBIfam" id="NF003417">
    <property type="entry name" value="PRK04813.1"/>
    <property type="match status" value="1"/>
</dbReference>
<dbReference type="NCBIfam" id="TIGR01734">
    <property type="entry name" value="D-ala-DACP-lig"/>
    <property type="match status" value="1"/>
</dbReference>
<dbReference type="HAMAP" id="MF_00593">
    <property type="entry name" value="DltA"/>
    <property type="match status" value="1"/>
</dbReference>
<dbReference type="SUPFAM" id="SSF56801">
    <property type="entry name" value="Acetyl-CoA synthetase-like"/>
    <property type="match status" value="1"/>
</dbReference>
<feature type="domain" description="AMP-dependent synthetase/ligase" evidence="9">
    <location>
        <begin position="13"/>
        <end position="359"/>
    </location>
</feature>
<feature type="binding site" evidence="7">
    <location>
        <position position="196"/>
    </location>
    <ligand>
        <name>D-alanine</name>
        <dbReference type="ChEBI" id="CHEBI:57416"/>
    </ligand>
</feature>
<dbReference type="CDD" id="cd05945">
    <property type="entry name" value="DltA"/>
    <property type="match status" value="1"/>
</dbReference>
<comment type="similarity">
    <text evidence="6 7">Belongs to the ATP-dependent AMP-binding enzyme family. DltA subfamily.</text>
</comment>
<dbReference type="InterPro" id="IPR045851">
    <property type="entry name" value="AMP-bd_C_sf"/>
</dbReference>
<reference evidence="11 12" key="1">
    <citation type="submission" date="2016-05" db="EMBL/GenBank/DDBJ databases">
        <title>Microbial solvent formation.</title>
        <authorList>
            <person name="Poehlein A."/>
            <person name="Montoya Solano J.D."/>
            <person name="Flitsch S."/>
            <person name="Krabben P."/>
            <person name="Duerre P."/>
            <person name="Daniel R."/>
        </authorList>
    </citation>
    <scope>NUCLEOTIDE SEQUENCE [LARGE SCALE GENOMIC DNA]</scope>
    <source>
        <strain evidence="11 12">DSM 2619</strain>
    </source>
</reference>
<evidence type="ECO:0000256" key="5">
    <source>
        <dbReference type="ARBA" id="ARBA00054605"/>
    </source>
</evidence>
<evidence type="ECO:0000256" key="1">
    <source>
        <dbReference type="ARBA" id="ARBA00022490"/>
    </source>
</evidence>
<dbReference type="AlphaFoldDB" id="A0A1S8TQB7"/>
<evidence type="ECO:0000256" key="6">
    <source>
        <dbReference type="ARBA" id="ARBA00061336"/>
    </source>
</evidence>
<comment type="subcellular location">
    <subcellularLocation>
        <location evidence="7">Cytoplasm</location>
    </subcellularLocation>
</comment>
<dbReference type="STRING" id="29367.CLPUN_14630"/>
<comment type="caution">
    <text evidence="11">The sequence shown here is derived from an EMBL/GenBank/DDBJ whole genome shotgun (WGS) entry which is preliminary data.</text>
</comment>
<feature type="coiled-coil region" evidence="8">
    <location>
        <begin position="397"/>
        <end position="424"/>
    </location>
</feature>
<dbReference type="EC" id="6.2.1.54" evidence="7"/>
<dbReference type="PANTHER" id="PTHR45398">
    <property type="match status" value="1"/>
</dbReference>
<feature type="domain" description="AMP-binding enzyme C-terminal" evidence="10">
    <location>
        <begin position="414"/>
        <end position="493"/>
    </location>
</feature>
<name>A0A1S8TQB7_9CLOT</name>
<feature type="binding site" evidence="7">
    <location>
        <position position="383"/>
    </location>
    <ligand>
        <name>ATP</name>
        <dbReference type="ChEBI" id="CHEBI:30616"/>
    </ligand>
</feature>
<dbReference type="InterPro" id="IPR020845">
    <property type="entry name" value="AMP-binding_CS"/>
</dbReference>
<keyword evidence="2 7" id="KW-0436">Ligase</keyword>
<dbReference type="GO" id="GO:0047473">
    <property type="term" value="F:D-alanine [D-alanyl carrier protein] ligase activity"/>
    <property type="evidence" value="ECO:0007669"/>
    <property type="project" value="UniProtKB-UniRule"/>
</dbReference>
<keyword evidence="4 7" id="KW-0067">ATP-binding</keyword>
<dbReference type="GO" id="GO:0005737">
    <property type="term" value="C:cytoplasm"/>
    <property type="evidence" value="ECO:0007669"/>
    <property type="project" value="UniProtKB-SubCell"/>
</dbReference>
<dbReference type="UniPathway" id="UPA00556"/>
<organism evidence="11 12">
    <name type="scientific">Clostridium puniceum</name>
    <dbReference type="NCBI Taxonomy" id="29367"/>
    <lineage>
        <taxon>Bacteria</taxon>
        <taxon>Bacillati</taxon>
        <taxon>Bacillota</taxon>
        <taxon>Clostridia</taxon>
        <taxon>Eubacteriales</taxon>
        <taxon>Clostridiaceae</taxon>
        <taxon>Clostridium</taxon>
    </lineage>
</organism>
<comment type="function">
    <text evidence="5 7">Catalyzes the first step in the D-alanylation of lipoteichoic acid (LTA), the activation of D-alanine and its transfer onto the D-alanyl carrier protein (Dcp) DltC. In an ATP-dependent two-step reaction, forms a high energy D-alanyl-AMP intermediate, followed by transfer of the D-alanyl residue as a thiol ester to the phosphopantheinyl prosthetic group of the Dcp. D-alanylation of LTA plays an important role in modulating the properties of the cell wall in Gram-positive bacteria, influencing the net charge of the cell wall.</text>
</comment>
<feature type="binding site" evidence="7">
    <location>
        <position position="493"/>
    </location>
    <ligand>
        <name>ATP</name>
        <dbReference type="ChEBI" id="CHEBI:30616"/>
    </ligand>
</feature>
<gene>
    <name evidence="7 11" type="primary">dltA</name>
    <name evidence="11" type="ORF">CLPUN_14630</name>
</gene>
<dbReference type="Gene3D" id="3.30.300.30">
    <property type="match status" value="1"/>
</dbReference>
<dbReference type="EMBL" id="LZZM01000098">
    <property type="protein sequence ID" value="OOM79782.1"/>
    <property type="molecule type" value="Genomic_DNA"/>
</dbReference>
<dbReference type="InterPro" id="IPR044507">
    <property type="entry name" value="DltA-like"/>
</dbReference>
<evidence type="ECO:0000313" key="11">
    <source>
        <dbReference type="EMBL" id="OOM79782.1"/>
    </source>
</evidence>
<protein>
    <recommendedName>
        <fullName evidence="7">D-alanine--D-alanyl carrier protein ligase</fullName>
        <shortName evidence="7">DCL</shortName>
        <ecNumber evidence="7">6.2.1.54</ecNumber>
    </recommendedName>
    <alternativeName>
        <fullName evidence="7">D-alanine--poly(phosphoribitol) ligase subunit 1</fullName>
    </alternativeName>
    <alternativeName>
        <fullName evidence="7">D-alanine-activating enzyme</fullName>
        <shortName evidence="7">DAE</shortName>
    </alternativeName>
</protein>
<dbReference type="OrthoDB" id="9778383at2"/>
<keyword evidence="1 7" id="KW-0963">Cytoplasm</keyword>
<evidence type="ECO:0000256" key="8">
    <source>
        <dbReference type="SAM" id="Coils"/>
    </source>
</evidence>
<dbReference type="Proteomes" id="UP000190890">
    <property type="component" value="Unassembled WGS sequence"/>
</dbReference>
<dbReference type="InterPro" id="IPR000873">
    <property type="entry name" value="AMP-dep_synth/lig_dom"/>
</dbReference>
<evidence type="ECO:0000259" key="9">
    <source>
        <dbReference type="Pfam" id="PF00501"/>
    </source>
</evidence>
<dbReference type="PROSITE" id="PS00455">
    <property type="entry name" value="AMP_BINDING"/>
    <property type="match status" value="1"/>
</dbReference>
<dbReference type="InterPro" id="IPR025110">
    <property type="entry name" value="AMP-bd_C"/>
</dbReference>
<dbReference type="PANTHER" id="PTHR45398:SF1">
    <property type="entry name" value="ENZYME, PUTATIVE (JCVI)-RELATED"/>
    <property type="match status" value="1"/>
</dbReference>
<evidence type="ECO:0000256" key="4">
    <source>
        <dbReference type="ARBA" id="ARBA00022840"/>
    </source>
</evidence>
<evidence type="ECO:0000256" key="2">
    <source>
        <dbReference type="ARBA" id="ARBA00022598"/>
    </source>
</evidence>
<keyword evidence="12" id="KW-1185">Reference proteome</keyword>
<dbReference type="GO" id="GO:0005524">
    <property type="term" value="F:ATP binding"/>
    <property type="evidence" value="ECO:0007669"/>
    <property type="project" value="UniProtKB-KW"/>
</dbReference>
<keyword evidence="8" id="KW-0175">Coiled coil</keyword>
<dbReference type="InterPro" id="IPR042099">
    <property type="entry name" value="ANL_N_sf"/>
</dbReference>
<feature type="binding site" evidence="7">
    <location>
        <position position="493"/>
    </location>
    <ligand>
        <name>D-alanine</name>
        <dbReference type="ChEBI" id="CHEBI:57416"/>
    </ligand>
</feature>
<dbReference type="Pfam" id="PF13193">
    <property type="entry name" value="AMP-binding_C"/>
    <property type="match status" value="1"/>
</dbReference>
<accession>A0A1S8TQB7</accession>
<sequence>MKILESIDKFAKTERVAVRCLDKELTYKQLKDFSDKIATYLLEEFKEDRTPIVIYGNKENEILPLMMGALKSGRAYVPLDISFPADRISQIIGEVKPKVIFNCTEYSIDSNNILKLNLDEINDIFNSDLGVSVTKENWVKDEDNCYILFTSGSTGKPKGVQINKRNLDSFISWFEKDTYMDESSTVMLNQPAYSFDLSVVPLYLGLCNGKTLFSLAKSTLKDLGEMFNQLAESNTECWVSTPTLADICTKFDDFNGKVMNKISKFIFIGEVLTKNTANTLIERFPNAKVINAYGPTEATVAISVIDIDEKMIEDEKELPIGYPMSNCELRIEDEQGNKLNDGEKGELVIIGDSVSIGYLNNPEMTNKVFFKTKDNKQGYKTGDLGYYENGILYYCGRKDFQIKLNGFRIEIEDIENNFRKLENINNVAVLPVFNEENKISHLTAFVVLNVENELSNLKNSTLIKNELKEFIPEYMIPRNIKILKQFPLNTNGKIDRKKLMEDLR</sequence>
<comment type="pathway">
    <text evidence="7">Cell wall biogenesis; lipoteichoic acid biosynthesis.</text>
</comment>
<dbReference type="RefSeq" id="WP_077846648.1">
    <property type="nucleotide sequence ID" value="NZ_LZZM01000098.1"/>
</dbReference>
<dbReference type="InterPro" id="IPR010071">
    <property type="entry name" value="AA_adenyl_dom"/>
</dbReference>
<evidence type="ECO:0000259" key="10">
    <source>
        <dbReference type="Pfam" id="PF13193"/>
    </source>
</evidence>
<feature type="binding site" evidence="7">
    <location>
        <begin position="150"/>
        <end position="151"/>
    </location>
    <ligand>
        <name>ATP</name>
        <dbReference type="ChEBI" id="CHEBI:30616"/>
    </ligand>
</feature>
<feature type="binding site" evidence="7">
    <location>
        <begin position="394"/>
        <end position="397"/>
    </location>
    <ligand>
        <name>ATP</name>
        <dbReference type="ChEBI" id="CHEBI:30616"/>
    </ligand>
</feature>
<dbReference type="GO" id="GO:0070395">
    <property type="term" value="P:lipoteichoic acid biosynthetic process"/>
    <property type="evidence" value="ECO:0007669"/>
    <property type="project" value="UniProtKB-UniRule"/>
</dbReference>
<comment type="catalytic activity">
    <reaction evidence="7">
        <text>holo-[D-alanyl-carrier protein] + D-alanine + ATP = D-alanyl-[D-alanyl-carrier protein] + AMP + diphosphate</text>
        <dbReference type="Rhea" id="RHEA:55132"/>
        <dbReference type="Rhea" id="RHEA-COMP:14102"/>
        <dbReference type="Rhea" id="RHEA-COMP:14103"/>
        <dbReference type="ChEBI" id="CHEBI:30616"/>
        <dbReference type="ChEBI" id="CHEBI:33019"/>
        <dbReference type="ChEBI" id="CHEBI:57416"/>
        <dbReference type="ChEBI" id="CHEBI:64479"/>
        <dbReference type="ChEBI" id="CHEBI:138620"/>
        <dbReference type="ChEBI" id="CHEBI:456215"/>
        <dbReference type="EC" id="6.2.1.54"/>
    </reaction>
</comment>
<feature type="binding site" evidence="7">
    <location>
        <begin position="291"/>
        <end position="296"/>
    </location>
    <ligand>
        <name>ATP</name>
        <dbReference type="ChEBI" id="CHEBI:30616"/>
    </ligand>
</feature>
<dbReference type="NCBIfam" id="TIGR01733">
    <property type="entry name" value="AA-adenyl-dom"/>
    <property type="match status" value="1"/>
</dbReference>
<dbReference type="InterPro" id="IPR010072">
    <property type="entry name" value="DltA"/>
</dbReference>
<proteinExistence type="inferred from homology"/>
<dbReference type="Gene3D" id="3.40.50.12780">
    <property type="entry name" value="N-terminal domain of ligase-like"/>
    <property type="match status" value="1"/>
</dbReference>
<evidence type="ECO:0000256" key="7">
    <source>
        <dbReference type="HAMAP-Rule" id="MF_00593"/>
    </source>
</evidence>